<dbReference type="EMBL" id="JAJVDC020000085">
    <property type="protein sequence ID" value="KAL1626315.1"/>
    <property type="molecule type" value="Genomic_DNA"/>
</dbReference>
<name>A0ABR3SPA8_9PEZI</name>
<evidence type="ECO:0000313" key="1">
    <source>
        <dbReference type="EMBL" id="KAL1626315.1"/>
    </source>
</evidence>
<dbReference type="Proteomes" id="UP001521116">
    <property type="component" value="Unassembled WGS sequence"/>
</dbReference>
<accession>A0ABR3SPA8</accession>
<evidence type="ECO:0000313" key="2">
    <source>
        <dbReference type="Proteomes" id="UP001521116"/>
    </source>
</evidence>
<proteinExistence type="predicted"/>
<gene>
    <name evidence="1" type="ORF">SLS56_006983</name>
</gene>
<sequence>MNSAQFEPSNFTDEAGIYTTDVLGLQGPLRYVSDRFTLRDQDTGSFEYLDRIGTAVADNVSVTIPGGKSYTLDVGYLSL</sequence>
<organism evidence="1 2">
    <name type="scientific">Neofusicoccum ribis</name>
    <dbReference type="NCBI Taxonomy" id="45134"/>
    <lineage>
        <taxon>Eukaryota</taxon>
        <taxon>Fungi</taxon>
        <taxon>Dikarya</taxon>
        <taxon>Ascomycota</taxon>
        <taxon>Pezizomycotina</taxon>
        <taxon>Dothideomycetes</taxon>
        <taxon>Dothideomycetes incertae sedis</taxon>
        <taxon>Botryosphaeriales</taxon>
        <taxon>Botryosphaeriaceae</taxon>
        <taxon>Neofusicoccum</taxon>
    </lineage>
</organism>
<keyword evidence="2" id="KW-1185">Reference proteome</keyword>
<reference evidence="1 2" key="1">
    <citation type="submission" date="2024-02" db="EMBL/GenBank/DDBJ databases">
        <title>De novo assembly and annotation of 12 fungi associated with fruit tree decline syndrome in Ontario, Canada.</title>
        <authorList>
            <person name="Sulman M."/>
            <person name="Ellouze W."/>
            <person name="Ilyukhin E."/>
        </authorList>
    </citation>
    <scope>NUCLEOTIDE SEQUENCE [LARGE SCALE GENOMIC DNA]</scope>
    <source>
        <strain evidence="1 2">M1-105</strain>
    </source>
</reference>
<protein>
    <submittedName>
        <fullName evidence="1">Uncharacterized protein</fullName>
    </submittedName>
</protein>
<comment type="caution">
    <text evidence="1">The sequence shown here is derived from an EMBL/GenBank/DDBJ whole genome shotgun (WGS) entry which is preliminary data.</text>
</comment>